<keyword evidence="7 8" id="KW-0472">Membrane</keyword>
<keyword evidence="6 8" id="KW-1133">Transmembrane helix</keyword>
<evidence type="ECO:0000256" key="6">
    <source>
        <dbReference type="ARBA" id="ARBA00022989"/>
    </source>
</evidence>
<name>A0A226WVM9_CABSO</name>
<dbReference type="GO" id="GO:0015099">
    <property type="term" value="F:nickel cation transmembrane transporter activity"/>
    <property type="evidence" value="ECO:0007669"/>
    <property type="project" value="UniProtKB-UniRule"/>
</dbReference>
<feature type="transmembrane region" description="Helical" evidence="8">
    <location>
        <begin position="213"/>
        <end position="238"/>
    </location>
</feature>
<keyword evidence="5 8" id="KW-0812">Transmembrane</keyword>
<dbReference type="eggNOG" id="COG3376">
    <property type="taxonomic scope" value="Bacteria"/>
</dbReference>
<gene>
    <name evidence="9" type="ORF">BSU04_29820</name>
</gene>
<comment type="similarity">
    <text evidence="2 8">Belongs to the NiCoT transporter (TC 2.A.52) family.</text>
</comment>
<evidence type="ECO:0000256" key="3">
    <source>
        <dbReference type="ARBA" id="ARBA00022448"/>
    </source>
</evidence>
<reference evidence="10" key="1">
    <citation type="submission" date="2017-01" db="EMBL/GenBank/DDBJ databases">
        <title>Genome Analysis of Deinococcus marmoris KOPRI26562.</title>
        <authorList>
            <person name="Kim J.H."/>
            <person name="Oh H.-M."/>
        </authorList>
    </citation>
    <scope>NUCLEOTIDE SEQUENCE [LARGE SCALE GENOMIC DNA]</scope>
    <source>
        <strain evidence="10">PAMC 26633</strain>
    </source>
</reference>
<feature type="transmembrane region" description="Helical" evidence="8">
    <location>
        <begin position="244"/>
        <end position="265"/>
    </location>
</feature>
<evidence type="ECO:0000313" key="10">
    <source>
        <dbReference type="Proteomes" id="UP000214720"/>
    </source>
</evidence>
<dbReference type="NCBIfam" id="TIGR00802">
    <property type="entry name" value="nico"/>
    <property type="match status" value="1"/>
</dbReference>
<evidence type="ECO:0000256" key="4">
    <source>
        <dbReference type="ARBA" id="ARBA00022596"/>
    </source>
</evidence>
<dbReference type="InterPro" id="IPR011541">
    <property type="entry name" value="Ni/Co_transpt_high_affinity"/>
</dbReference>
<evidence type="ECO:0000256" key="1">
    <source>
        <dbReference type="ARBA" id="ARBA00004127"/>
    </source>
</evidence>
<feature type="transmembrane region" description="Helical" evidence="8">
    <location>
        <begin position="38"/>
        <end position="56"/>
    </location>
</feature>
<feature type="transmembrane region" description="Helical" evidence="8">
    <location>
        <begin position="101"/>
        <end position="128"/>
    </location>
</feature>
<dbReference type="InterPro" id="IPR004688">
    <property type="entry name" value="Ni/Co_transpt"/>
</dbReference>
<proteinExistence type="inferred from homology"/>
<evidence type="ECO:0000256" key="8">
    <source>
        <dbReference type="RuleBase" id="RU362101"/>
    </source>
</evidence>
<dbReference type="AlphaFoldDB" id="A0A226WVM9"/>
<feature type="transmembrane region" description="Helical" evidence="8">
    <location>
        <begin position="62"/>
        <end position="80"/>
    </location>
</feature>
<dbReference type="GO" id="GO:0012505">
    <property type="term" value="C:endomembrane system"/>
    <property type="evidence" value="ECO:0007669"/>
    <property type="project" value="UniProtKB-SubCell"/>
</dbReference>
<evidence type="ECO:0000256" key="2">
    <source>
        <dbReference type="ARBA" id="ARBA00010892"/>
    </source>
</evidence>
<evidence type="ECO:0000256" key="5">
    <source>
        <dbReference type="ARBA" id="ARBA00022692"/>
    </source>
</evidence>
<evidence type="ECO:0000256" key="7">
    <source>
        <dbReference type="ARBA" id="ARBA00023136"/>
    </source>
</evidence>
<dbReference type="Pfam" id="PF03824">
    <property type="entry name" value="NicO"/>
    <property type="match status" value="1"/>
</dbReference>
<accession>A0A226WVM9</accession>
<dbReference type="PANTHER" id="PTHR31611:SF0">
    <property type="entry name" value="HIGH-AFFINITY NICKEL TRANSPORT PROTEIN NIC1"/>
    <property type="match status" value="1"/>
</dbReference>
<feature type="transmembrane region" description="Helical" evidence="8">
    <location>
        <begin position="286"/>
        <end position="312"/>
    </location>
</feature>
<sequence>MDRVEAYGTGKNARLMMLKQMSQLFNDRPTGLRHKITGIYALLLVFNVVAWTWALTAFHGQPALLGTALLAYTFGLRHAVDADHIAAIDNVTRKLLQIGHSPLGAGLFFSLGHSTVVVALTVGVAFAATALTTHFDDLRGVGGLIGTSVSALFLFVLATANLVVLASVIRTFRAVRRGEPLVETDLDLLLNNRGFLSRLLRPLLRLVSRSWQLYPVGFLFGLGFDTATEVALFGISAAQASHGLSFWSVLVLPILFTAGMSLVDTTDGILMLGAYRWAFVRPMRKLYYNITITFVSVVVAVLIGGIEALGLLQDNFGLKGPFWDSIGSLNEHFGLLGYIVIGIFIVSWIVSIAIYKLRHYDDITVKTL</sequence>
<dbReference type="Proteomes" id="UP000214720">
    <property type="component" value="Unassembled WGS sequence"/>
</dbReference>
<dbReference type="PANTHER" id="PTHR31611">
    <property type="entry name" value="HIGH-AFFINITY NICKEL TRANSPORT PROTEIN NIC1"/>
    <property type="match status" value="1"/>
</dbReference>
<dbReference type="GO" id="GO:0005886">
    <property type="term" value="C:plasma membrane"/>
    <property type="evidence" value="ECO:0007669"/>
    <property type="project" value="UniProtKB-SubCell"/>
</dbReference>
<dbReference type="EMBL" id="MTHB01000200">
    <property type="protein sequence ID" value="OXC74860.1"/>
    <property type="molecule type" value="Genomic_DNA"/>
</dbReference>
<keyword evidence="4" id="KW-0533">Nickel</keyword>
<feature type="transmembrane region" description="Helical" evidence="8">
    <location>
        <begin position="332"/>
        <end position="355"/>
    </location>
</feature>
<feature type="transmembrane region" description="Helical" evidence="8">
    <location>
        <begin position="148"/>
        <end position="169"/>
    </location>
</feature>
<protein>
    <recommendedName>
        <fullName evidence="8">Nickel/cobalt efflux system</fullName>
    </recommendedName>
</protein>
<evidence type="ECO:0000313" key="9">
    <source>
        <dbReference type="EMBL" id="OXC74860.1"/>
    </source>
</evidence>
<comment type="subcellular location">
    <subcellularLocation>
        <location evidence="8">Cell membrane</location>
        <topology evidence="8">Multi-pass membrane protein</topology>
    </subcellularLocation>
    <subcellularLocation>
        <location evidence="1">Endomembrane system</location>
        <topology evidence="1">Multi-pass membrane protein</topology>
    </subcellularLocation>
</comment>
<keyword evidence="3 8" id="KW-0813">Transport</keyword>
<comment type="caution">
    <text evidence="9">The sequence shown here is derived from an EMBL/GenBank/DDBJ whole genome shotgun (WGS) entry which is preliminary data.</text>
</comment>
<organism evidence="9 10">
    <name type="scientific">Caballeronia sordidicola</name>
    <name type="common">Burkholderia sordidicola</name>
    <dbReference type="NCBI Taxonomy" id="196367"/>
    <lineage>
        <taxon>Bacteria</taxon>
        <taxon>Pseudomonadati</taxon>
        <taxon>Pseudomonadota</taxon>
        <taxon>Betaproteobacteria</taxon>
        <taxon>Burkholderiales</taxon>
        <taxon>Burkholderiaceae</taxon>
        <taxon>Caballeronia</taxon>
    </lineage>
</organism>